<dbReference type="PANTHER" id="PTHR33096">
    <property type="entry name" value="CXC2 DOMAIN-CONTAINING PROTEIN"/>
    <property type="match status" value="1"/>
</dbReference>
<name>A0A166W330_9AGAM</name>
<dbReference type="InterPro" id="IPR003653">
    <property type="entry name" value="Peptidase_C48_C"/>
</dbReference>
<sequence>MYTRCIVKLYHLDQPEALPSLLEPSITRSTQSIPSEKSPLKFRPGTNGTFSDLVFYNRYLVDTPFGDYTNIETVVTRLFQLYVEICVSVNKFDILSEDIMQHIMFATTAMHAYAHQWSCQLMYNPRLKPGVTAMGTWTSGHEHMMGRSPEGSRAREGALGPVGVGGEPRGGDPTVWRGGQRGVDVGWILDRQLTFIGYNMRSGLGDWIRRKLKSGVIDMTKESEKTLLTCGATEAELREQWGLQEVDAVFTLQDNVAAVERVIDNTRTALSQGKGGAAHGTKTSLQELRDHHQQLLAGVEKLYASLNVHEDFPELAGVDSDFVRILLLARDSKINIRKRAVGSFLEWERLDQAVGGKNQALGTKAHQRTRQAITRRKPALMRAIHTFNKYCGQLADLHDLSSNLMEDIWISRREEEMPRWLADSNMRNGIRAVLKKDGCLRERCRLGREADSLCRWLGHKLSAVELAIRNPTHHLLHPLLFEQHRQLLFLEKRWSTPLASSARFQSAVQEAEKTAKAVIGEDPFIELNWMPTVLPPTTITVEEGTDGAIDMLPVPDFSVSESQILDSDNLITEDELEGSDDRSDESLVENVSAVVSSTLPDNICIDLISHHGVTAEELVPVLSLSDFRNRQLIPVPHRGCFHFVIEGDTFKQFLSPTAQLNDNSLNGAAILLQTQLLKGDMDTAASVAVLSTHDLDTWVLPIHRRDIGHWVLCIIYPNKQCLRLFDSFAEQRPWHVDLKNIMTLVARLCCIARKNGCVCLQYDFEGWDARPLIARAVQTNGYDCGIWVLAVIHSVLMGYDHTSCGEPDMKRALLYSLWKFATSYLASYTRKDSPVIFPMEVCYIVPGQLYKCPKPLASTSVGKRALLYSLWKFANGEA</sequence>
<keyword evidence="2" id="KW-0645">Protease</keyword>
<dbReference type="GO" id="GO:0019783">
    <property type="term" value="F:ubiquitin-like protein peptidase activity"/>
    <property type="evidence" value="ECO:0007669"/>
    <property type="project" value="UniProtKB-ARBA"/>
</dbReference>
<feature type="region of interest" description="Disordered" evidence="4">
    <location>
        <begin position="142"/>
        <end position="176"/>
    </location>
</feature>
<dbReference type="OrthoDB" id="3253684at2759"/>
<dbReference type="SUPFAM" id="SSF54001">
    <property type="entry name" value="Cysteine proteinases"/>
    <property type="match status" value="1"/>
</dbReference>
<evidence type="ECO:0000259" key="5">
    <source>
        <dbReference type="Pfam" id="PF02902"/>
    </source>
</evidence>
<comment type="similarity">
    <text evidence="1">Belongs to the peptidase C48 family.</text>
</comment>
<evidence type="ECO:0000256" key="1">
    <source>
        <dbReference type="ARBA" id="ARBA00005234"/>
    </source>
</evidence>
<proteinExistence type="inferred from homology"/>
<evidence type="ECO:0000313" key="7">
    <source>
        <dbReference type="Proteomes" id="UP000076532"/>
    </source>
</evidence>
<feature type="compositionally biased region" description="Basic and acidic residues" evidence="4">
    <location>
        <begin position="142"/>
        <end position="156"/>
    </location>
</feature>
<dbReference type="Proteomes" id="UP000076532">
    <property type="component" value="Unassembled WGS sequence"/>
</dbReference>
<evidence type="ECO:0000313" key="6">
    <source>
        <dbReference type="EMBL" id="KZP33320.1"/>
    </source>
</evidence>
<dbReference type="AlphaFoldDB" id="A0A166W330"/>
<dbReference type="EMBL" id="KV417483">
    <property type="protein sequence ID" value="KZP33320.1"/>
    <property type="molecule type" value="Genomic_DNA"/>
</dbReference>
<dbReference type="Pfam" id="PF02902">
    <property type="entry name" value="Peptidase_C48"/>
    <property type="match status" value="1"/>
</dbReference>
<dbReference type="InterPro" id="IPR036085">
    <property type="entry name" value="PAZ_dom_sf"/>
</dbReference>
<dbReference type="GO" id="GO:0006508">
    <property type="term" value="P:proteolysis"/>
    <property type="evidence" value="ECO:0007669"/>
    <property type="project" value="UniProtKB-KW"/>
</dbReference>
<keyword evidence="3" id="KW-0378">Hydrolase</keyword>
<reference evidence="6 7" key="1">
    <citation type="journal article" date="2016" name="Mol. Biol. Evol.">
        <title>Comparative Genomics of Early-Diverging Mushroom-Forming Fungi Provides Insights into the Origins of Lignocellulose Decay Capabilities.</title>
        <authorList>
            <person name="Nagy L.G."/>
            <person name="Riley R."/>
            <person name="Tritt A."/>
            <person name="Adam C."/>
            <person name="Daum C."/>
            <person name="Floudas D."/>
            <person name="Sun H."/>
            <person name="Yadav J.S."/>
            <person name="Pangilinan J."/>
            <person name="Larsson K.H."/>
            <person name="Matsuura K."/>
            <person name="Barry K."/>
            <person name="Labutti K."/>
            <person name="Kuo R."/>
            <person name="Ohm R.A."/>
            <person name="Bhattacharya S.S."/>
            <person name="Shirouzu T."/>
            <person name="Yoshinaga Y."/>
            <person name="Martin F.M."/>
            <person name="Grigoriev I.V."/>
            <person name="Hibbett D.S."/>
        </authorList>
    </citation>
    <scope>NUCLEOTIDE SEQUENCE [LARGE SCALE GENOMIC DNA]</scope>
    <source>
        <strain evidence="6 7">CBS 109695</strain>
    </source>
</reference>
<evidence type="ECO:0000256" key="2">
    <source>
        <dbReference type="ARBA" id="ARBA00022670"/>
    </source>
</evidence>
<protein>
    <recommendedName>
        <fullName evidence="5">Ubiquitin-like protease family profile domain-containing protein</fullName>
    </recommendedName>
</protein>
<accession>A0A166W330</accession>
<gene>
    <name evidence="6" type="ORF">FIBSPDRAFT_882069</name>
</gene>
<feature type="domain" description="Ubiquitin-like protease family profile" evidence="5">
    <location>
        <begin position="694"/>
        <end position="811"/>
    </location>
</feature>
<dbReference type="GO" id="GO:0008234">
    <property type="term" value="F:cysteine-type peptidase activity"/>
    <property type="evidence" value="ECO:0007669"/>
    <property type="project" value="InterPro"/>
</dbReference>
<evidence type="ECO:0000256" key="3">
    <source>
        <dbReference type="ARBA" id="ARBA00022801"/>
    </source>
</evidence>
<dbReference type="STRING" id="436010.A0A166W330"/>
<dbReference type="SUPFAM" id="SSF101690">
    <property type="entry name" value="PAZ domain"/>
    <property type="match status" value="1"/>
</dbReference>
<organism evidence="6 7">
    <name type="scientific">Athelia psychrophila</name>
    <dbReference type="NCBI Taxonomy" id="1759441"/>
    <lineage>
        <taxon>Eukaryota</taxon>
        <taxon>Fungi</taxon>
        <taxon>Dikarya</taxon>
        <taxon>Basidiomycota</taxon>
        <taxon>Agaricomycotina</taxon>
        <taxon>Agaricomycetes</taxon>
        <taxon>Agaricomycetidae</taxon>
        <taxon>Atheliales</taxon>
        <taxon>Atheliaceae</taxon>
        <taxon>Athelia</taxon>
    </lineage>
</organism>
<dbReference type="Gene3D" id="3.40.395.10">
    <property type="entry name" value="Adenoviral Proteinase, Chain A"/>
    <property type="match status" value="1"/>
</dbReference>
<evidence type="ECO:0000256" key="4">
    <source>
        <dbReference type="SAM" id="MobiDB-lite"/>
    </source>
</evidence>
<dbReference type="PANTHER" id="PTHR33096:SF1">
    <property type="entry name" value="CXC1-LIKE CYSTEINE CLUSTER ASSOCIATED WITH KDZ TRANSPOSASES DOMAIN-CONTAINING PROTEIN"/>
    <property type="match status" value="1"/>
</dbReference>
<keyword evidence="7" id="KW-1185">Reference proteome</keyword>
<dbReference type="InterPro" id="IPR038765">
    <property type="entry name" value="Papain-like_cys_pep_sf"/>
</dbReference>